<dbReference type="AlphaFoldDB" id="A0A076PQY8"/>
<proteinExistence type="predicted"/>
<dbReference type="PANTHER" id="PTHR35893">
    <property type="entry name" value="INNER MEMBRANE PROTEIN-RELATED"/>
    <property type="match status" value="1"/>
</dbReference>
<evidence type="ECO:0000259" key="1">
    <source>
        <dbReference type="Pfam" id="PF19029"/>
    </source>
</evidence>
<evidence type="ECO:0000313" key="3">
    <source>
        <dbReference type="Proteomes" id="UP000028782"/>
    </source>
</evidence>
<dbReference type="Pfam" id="PF19029">
    <property type="entry name" value="DUF883_C"/>
    <property type="match status" value="1"/>
</dbReference>
<protein>
    <recommendedName>
        <fullName evidence="1">DUF883 domain-containing protein</fullName>
    </recommendedName>
</protein>
<organism evidence="2 3">
    <name type="scientific">Comamonas testosteroni TK102</name>
    <dbReference type="NCBI Taxonomy" id="1392005"/>
    <lineage>
        <taxon>Bacteria</taxon>
        <taxon>Pseudomonadati</taxon>
        <taxon>Pseudomonadota</taxon>
        <taxon>Betaproteobacteria</taxon>
        <taxon>Burkholderiales</taxon>
        <taxon>Comamonadaceae</taxon>
        <taxon>Comamonas</taxon>
    </lineage>
</organism>
<dbReference type="InterPro" id="IPR043605">
    <property type="entry name" value="DUF883_C"/>
</dbReference>
<dbReference type="RefSeq" id="WP_029158817.1">
    <property type="nucleotide sequence ID" value="NZ_CP006704.1"/>
</dbReference>
<dbReference type="HOGENOM" id="CLU_132623_0_2_4"/>
<gene>
    <name evidence="2" type="ORF">O987_09730</name>
</gene>
<name>A0A076PQY8_COMTE</name>
<dbReference type="Proteomes" id="UP000028782">
    <property type="component" value="Chromosome"/>
</dbReference>
<evidence type="ECO:0000313" key="2">
    <source>
        <dbReference type="EMBL" id="AIJ46070.1"/>
    </source>
</evidence>
<feature type="domain" description="DUF883" evidence="1">
    <location>
        <begin position="69"/>
        <end position="98"/>
    </location>
</feature>
<reference evidence="2 3" key="1">
    <citation type="journal article" date="2014" name="Genome Announc.">
        <title>Complete Genome Sequence of Polychlorinated Biphenyl Degrader Comamonas testosteroni TK102 (NBRC 109938).</title>
        <authorList>
            <person name="Fukuda K."/>
            <person name="Hosoyama A."/>
            <person name="Tsuchikane K."/>
            <person name="Ohji S."/>
            <person name="Yamazoe A."/>
            <person name="Fujita N."/>
            <person name="Shintani M."/>
            <person name="Kimbara K."/>
        </authorList>
    </citation>
    <scope>NUCLEOTIDE SEQUENCE [LARGE SCALE GENOMIC DNA]</scope>
    <source>
        <strain evidence="2">TK102</strain>
    </source>
</reference>
<dbReference type="GO" id="GO:0043022">
    <property type="term" value="F:ribosome binding"/>
    <property type="evidence" value="ECO:0007669"/>
    <property type="project" value="InterPro"/>
</dbReference>
<dbReference type="KEGG" id="ctes:O987_09730"/>
<dbReference type="PANTHER" id="PTHR35893:SF4">
    <property type="entry name" value="INNER MEMBRANE PROTEIN"/>
    <property type="match status" value="1"/>
</dbReference>
<sequence>MRFRKANTADLANDLSQLLDDLKEVLASKGRDADPAASLLFSKAASTLEKVRTASSNAVCESKAAAQAADAYVHDSPWRAVGGALAVGALIGLVLSRR</sequence>
<accession>A0A076PQY8</accession>
<dbReference type="InterPro" id="IPR010279">
    <property type="entry name" value="YqjD/ElaB"/>
</dbReference>
<dbReference type="EMBL" id="CP006704">
    <property type="protein sequence ID" value="AIJ46070.1"/>
    <property type="molecule type" value="Genomic_DNA"/>
</dbReference>